<protein>
    <submittedName>
        <fullName evidence="2">DUF4893 domain-containing protein</fullName>
    </submittedName>
</protein>
<keyword evidence="1" id="KW-0732">Signal</keyword>
<feature type="signal peptide" evidence="1">
    <location>
        <begin position="1"/>
        <end position="23"/>
    </location>
</feature>
<keyword evidence="3" id="KW-1185">Reference proteome</keyword>
<feature type="chain" id="PRO_5045095194" evidence="1">
    <location>
        <begin position="24"/>
        <end position="196"/>
    </location>
</feature>
<accession>A0ABT1QYW9</accession>
<dbReference type="InterPro" id="IPR032609">
    <property type="entry name" value="DUF4893"/>
</dbReference>
<comment type="caution">
    <text evidence="2">The sequence shown here is derived from an EMBL/GenBank/DDBJ whole genome shotgun (WGS) entry which is preliminary data.</text>
</comment>
<sequence length="196" mass="21669">MYVLTRLASAVFLAAAGSAAADARLEQFWPEHQQRLHQAPERAAAMNTAAKVEASDADAKAIVEELLAEPHQTPDAAALTGEWRVRSLQGGRYGIYAYPWFKARIEERDGRLFFEKTSGSQRRSGWLLPPSDGKGDWYFQGGATVNEDPQVGYSKIGDGGPRESDSVGTVWGISEGRILMLFDVNETGYEIYQLKR</sequence>
<evidence type="ECO:0000313" key="3">
    <source>
        <dbReference type="Proteomes" id="UP001165498"/>
    </source>
</evidence>
<dbReference type="Pfam" id="PF16233">
    <property type="entry name" value="DUF4893"/>
    <property type="match status" value="1"/>
</dbReference>
<gene>
    <name evidence="2" type="ORF">NM961_22400</name>
</gene>
<dbReference type="EMBL" id="JANFQO010000031">
    <property type="protein sequence ID" value="MCQ4167476.1"/>
    <property type="molecule type" value="Genomic_DNA"/>
</dbReference>
<organism evidence="2 3">
    <name type="scientific">Tahibacter harae</name>
    <dbReference type="NCBI Taxonomy" id="2963937"/>
    <lineage>
        <taxon>Bacteria</taxon>
        <taxon>Pseudomonadati</taxon>
        <taxon>Pseudomonadota</taxon>
        <taxon>Gammaproteobacteria</taxon>
        <taxon>Lysobacterales</taxon>
        <taxon>Rhodanobacteraceae</taxon>
        <taxon>Tahibacter</taxon>
    </lineage>
</organism>
<reference evidence="2" key="1">
    <citation type="submission" date="2022-07" db="EMBL/GenBank/DDBJ databases">
        <title>Tahibacter sp., a new gammaproteobacterium isolated from the silt sample collected at pig farm.</title>
        <authorList>
            <person name="Chen H."/>
        </authorList>
    </citation>
    <scope>NUCLEOTIDE SEQUENCE</scope>
    <source>
        <strain evidence="2">P2K</strain>
    </source>
</reference>
<dbReference type="Proteomes" id="UP001165498">
    <property type="component" value="Unassembled WGS sequence"/>
</dbReference>
<proteinExistence type="predicted"/>
<dbReference type="RefSeq" id="WP_255916661.1">
    <property type="nucleotide sequence ID" value="NZ_JANFQO010000031.1"/>
</dbReference>
<name>A0ABT1QYW9_9GAMM</name>
<evidence type="ECO:0000256" key="1">
    <source>
        <dbReference type="SAM" id="SignalP"/>
    </source>
</evidence>
<evidence type="ECO:0000313" key="2">
    <source>
        <dbReference type="EMBL" id="MCQ4167476.1"/>
    </source>
</evidence>